<feature type="transmembrane region" description="Helical" evidence="6">
    <location>
        <begin position="260"/>
        <end position="276"/>
    </location>
</feature>
<feature type="transmembrane region" description="Helical" evidence="6">
    <location>
        <begin position="427"/>
        <end position="446"/>
    </location>
</feature>
<dbReference type="EMBL" id="NRRL01000058">
    <property type="protein sequence ID" value="MBK1669715.1"/>
    <property type="molecule type" value="Genomic_DNA"/>
</dbReference>
<keyword evidence="2" id="KW-1003">Cell membrane</keyword>
<keyword evidence="5 6" id="KW-0472">Membrane</keyword>
<evidence type="ECO:0000256" key="3">
    <source>
        <dbReference type="ARBA" id="ARBA00022692"/>
    </source>
</evidence>
<evidence type="ECO:0000256" key="5">
    <source>
        <dbReference type="ARBA" id="ARBA00023136"/>
    </source>
</evidence>
<feature type="transmembrane region" description="Helical" evidence="6">
    <location>
        <begin position="372"/>
        <end position="394"/>
    </location>
</feature>
<dbReference type="SUPFAM" id="SSF82866">
    <property type="entry name" value="Multidrug efflux transporter AcrB transmembrane domain"/>
    <property type="match status" value="2"/>
</dbReference>
<dbReference type="PANTHER" id="PTHR33406:SF13">
    <property type="entry name" value="MEMBRANE PROTEIN YDFJ"/>
    <property type="match status" value="1"/>
</dbReference>
<sequence length="795" mass="83299">MRAHLAALLRPLLVLAVLGGLGAAILTLVPVRADLSILLPERQSEDLALLQRALSEGPANRTVMIGLTPANPPANARARAQKLAAISAAMKRELRASGLFDRVANGRLALDPDTLEPFLAHRYRLNPPLEPQAFTEAGLGRAFDRLLTELRGLGSPLIERIMPRDPTLRAFEVARLWRGDSGPRKLNGVWVGREGARAVLLARSARQAFDAGGQAQVLAAIDAAVQAVEAEHGPVEAVRSGPSVIAVESRNMAESESRRLLVWSLPVVALILLAAFRRPSVLVASAVPLATGFVAGAGAVAGVFGEILAPTLGFGAILIGVGVDYPLHQFAHRRPAEAPDASARRIWPALSLGAATTAIGFLPLMMSSFPGVAQLGVFTLAGLLAAAAVTRWLLPWLVRPVHLPPAAAAWDRLAPLHAALGRLRGPALLLAAAAVGWLALQGPSVWQDDLRGLSPIPESRKQIDQGLRADLSATSPRYLIAVEAPDVQTLLQRQEALQPTLDALRDSGAVAKIDLLARYLPSAARQRARLDALPDAQTLRRRLADALAARPFSPGTFEPFVADVAAARAAGPLTPSDIQSPLLASRLQTLLVETSDGRVLGFGYIEGLRDEARLRAALRAAEVPGVRLLDIKAQTEALMRGYRAETLRWIALGAVLGLGALALGLRAVRPVAQVGAAVLVSVALSAALLVALGTALSLFHLLGLMVVAGLGLDYAIFLRQAVRDDAASPGGGRGGRRSVVVCAATSLAVFAILSTAAIPMLGQLGTTVTLGAGISLASGLVFTGGVRAHVTVRDP</sequence>
<feature type="domain" description="Membrane transport protein MMPL" evidence="7">
    <location>
        <begin position="216"/>
        <end position="397"/>
    </location>
</feature>
<evidence type="ECO:0000313" key="8">
    <source>
        <dbReference type="EMBL" id="MBK1669715.1"/>
    </source>
</evidence>
<dbReference type="PANTHER" id="PTHR33406">
    <property type="entry name" value="MEMBRANE PROTEIN MJ1562-RELATED"/>
    <property type="match status" value="1"/>
</dbReference>
<feature type="transmembrane region" description="Helical" evidence="6">
    <location>
        <begin position="281"/>
        <end position="301"/>
    </location>
</feature>
<dbReference type="Gene3D" id="1.20.1640.10">
    <property type="entry name" value="Multidrug efflux transporter AcrB transmembrane domain"/>
    <property type="match status" value="2"/>
</dbReference>
<comment type="caution">
    <text evidence="8">The sequence shown here is derived from an EMBL/GenBank/DDBJ whole genome shotgun (WGS) entry which is preliminary data.</text>
</comment>
<organism evidence="8 9">
    <name type="scientific">Rhodovibrio sodomensis</name>
    <dbReference type="NCBI Taxonomy" id="1088"/>
    <lineage>
        <taxon>Bacteria</taxon>
        <taxon>Pseudomonadati</taxon>
        <taxon>Pseudomonadota</taxon>
        <taxon>Alphaproteobacteria</taxon>
        <taxon>Rhodospirillales</taxon>
        <taxon>Rhodovibrionaceae</taxon>
        <taxon>Rhodovibrio</taxon>
    </lineage>
</organism>
<proteinExistence type="predicted"/>
<keyword evidence="3 6" id="KW-0812">Transmembrane</keyword>
<evidence type="ECO:0000256" key="4">
    <source>
        <dbReference type="ARBA" id="ARBA00022989"/>
    </source>
</evidence>
<feature type="transmembrane region" description="Helical" evidence="6">
    <location>
        <begin position="768"/>
        <end position="790"/>
    </location>
</feature>
<evidence type="ECO:0000259" key="7">
    <source>
        <dbReference type="Pfam" id="PF03176"/>
    </source>
</evidence>
<dbReference type="InterPro" id="IPR050545">
    <property type="entry name" value="Mycobact_MmpL"/>
</dbReference>
<reference evidence="8 9" key="1">
    <citation type="journal article" date="2020" name="Microorganisms">
        <title>Osmotic Adaptation and Compatible Solute Biosynthesis of Phototrophic Bacteria as Revealed from Genome Analyses.</title>
        <authorList>
            <person name="Imhoff J.F."/>
            <person name="Rahn T."/>
            <person name="Kunzel S."/>
            <person name="Keller A."/>
            <person name="Neulinger S.C."/>
        </authorList>
    </citation>
    <scope>NUCLEOTIDE SEQUENCE [LARGE SCALE GENOMIC DNA]</scope>
    <source>
        <strain evidence="8 9">DSM 9895</strain>
    </source>
</reference>
<feature type="transmembrane region" description="Helical" evidence="6">
    <location>
        <begin position="739"/>
        <end position="762"/>
    </location>
</feature>
<feature type="transmembrane region" description="Helical" evidence="6">
    <location>
        <begin position="346"/>
        <end position="366"/>
    </location>
</feature>
<accession>A0ABS1DGX0</accession>
<protein>
    <recommendedName>
        <fullName evidence="7">Membrane transport protein MMPL domain-containing protein</fullName>
    </recommendedName>
</protein>
<evidence type="ECO:0000256" key="1">
    <source>
        <dbReference type="ARBA" id="ARBA00004651"/>
    </source>
</evidence>
<feature type="transmembrane region" description="Helical" evidence="6">
    <location>
        <begin position="307"/>
        <end position="325"/>
    </location>
</feature>
<feature type="transmembrane region" description="Helical" evidence="6">
    <location>
        <begin position="672"/>
        <end position="692"/>
    </location>
</feature>
<evidence type="ECO:0000256" key="6">
    <source>
        <dbReference type="SAM" id="Phobius"/>
    </source>
</evidence>
<feature type="transmembrane region" description="Helical" evidence="6">
    <location>
        <begin position="698"/>
        <end position="718"/>
    </location>
</feature>
<dbReference type="Proteomes" id="UP001296873">
    <property type="component" value="Unassembled WGS sequence"/>
</dbReference>
<dbReference type="RefSeq" id="WP_200342055.1">
    <property type="nucleotide sequence ID" value="NZ_NRRL01000058.1"/>
</dbReference>
<gene>
    <name evidence="8" type="ORF">CKO28_16875</name>
</gene>
<comment type="subcellular location">
    <subcellularLocation>
        <location evidence="1">Cell membrane</location>
        <topology evidence="1">Multi-pass membrane protein</topology>
    </subcellularLocation>
</comment>
<evidence type="ECO:0000256" key="2">
    <source>
        <dbReference type="ARBA" id="ARBA00022475"/>
    </source>
</evidence>
<keyword evidence="4 6" id="KW-1133">Transmembrane helix</keyword>
<feature type="transmembrane region" description="Helical" evidence="6">
    <location>
        <begin position="647"/>
        <end position="665"/>
    </location>
</feature>
<dbReference type="InterPro" id="IPR004869">
    <property type="entry name" value="MMPL_dom"/>
</dbReference>
<dbReference type="Pfam" id="PF03176">
    <property type="entry name" value="MMPL"/>
    <property type="match status" value="1"/>
</dbReference>
<evidence type="ECO:0000313" key="9">
    <source>
        <dbReference type="Proteomes" id="UP001296873"/>
    </source>
</evidence>
<name>A0ABS1DGX0_9PROT</name>
<keyword evidence="9" id="KW-1185">Reference proteome</keyword>